<feature type="non-terminal residue" evidence="2">
    <location>
        <position position="82"/>
    </location>
</feature>
<feature type="non-terminal residue" evidence="2">
    <location>
        <position position="1"/>
    </location>
</feature>
<protein>
    <recommendedName>
        <fullName evidence="4">Reverse transcriptase zinc-binding domain-containing protein</fullName>
    </recommendedName>
</protein>
<dbReference type="Proteomes" id="UP000014254">
    <property type="component" value="Unassembled WGS sequence"/>
</dbReference>
<evidence type="ECO:0000313" key="3">
    <source>
        <dbReference type="Proteomes" id="UP000014254"/>
    </source>
</evidence>
<name>S2JSZ2_MUCC1</name>
<keyword evidence="3" id="KW-1185">Reference proteome</keyword>
<sequence length="82" mass="9816">SLAATSWKFFWFLSLICIQRNVIYRFILGCIPRRRLLHRIMPTVFDSPWCPVCLSVEHFPSHLFFHCPSKEKAWQGVIFEFL</sequence>
<gene>
    <name evidence="2" type="ORF">HMPREF1544_00163</name>
</gene>
<evidence type="ECO:0000313" key="2">
    <source>
        <dbReference type="EMBL" id="EPB93089.1"/>
    </source>
</evidence>
<reference evidence="3" key="1">
    <citation type="submission" date="2013-05" db="EMBL/GenBank/DDBJ databases">
        <title>The Genome sequence of Mucor circinelloides f. circinelloides 1006PhL.</title>
        <authorList>
            <consortium name="The Broad Institute Genomics Platform"/>
            <person name="Cuomo C."/>
            <person name="Earl A."/>
            <person name="Findley K."/>
            <person name="Lee S.C."/>
            <person name="Walker B."/>
            <person name="Young S."/>
            <person name="Zeng Q."/>
            <person name="Gargeya S."/>
            <person name="Fitzgerald M."/>
            <person name="Haas B."/>
            <person name="Abouelleil A."/>
            <person name="Allen A.W."/>
            <person name="Alvarado L."/>
            <person name="Arachchi H.M."/>
            <person name="Berlin A.M."/>
            <person name="Chapman S.B."/>
            <person name="Gainer-Dewar J."/>
            <person name="Goldberg J."/>
            <person name="Griggs A."/>
            <person name="Gujja S."/>
            <person name="Hansen M."/>
            <person name="Howarth C."/>
            <person name="Imamovic A."/>
            <person name="Ireland A."/>
            <person name="Larimer J."/>
            <person name="McCowan C."/>
            <person name="Murphy C."/>
            <person name="Pearson M."/>
            <person name="Poon T.W."/>
            <person name="Priest M."/>
            <person name="Roberts A."/>
            <person name="Saif S."/>
            <person name="Shea T."/>
            <person name="Sisk P."/>
            <person name="Sykes S."/>
            <person name="Wortman J."/>
            <person name="Nusbaum C."/>
            <person name="Birren B."/>
        </authorList>
    </citation>
    <scope>NUCLEOTIDE SEQUENCE [LARGE SCALE GENOMIC DNA]</scope>
    <source>
        <strain evidence="3">1006PhL</strain>
    </source>
</reference>
<dbReference type="VEuPathDB" id="FungiDB:HMPREF1544_00163"/>
<dbReference type="AlphaFoldDB" id="S2JSZ2"/>
<dbReference type="OrthoDB" id="2282634at2759"/>
<evidence type="ECO:0000256" key="1">
    <source>
        <dbReference type="SAM" id="Phobius"/>
    </source>
</evidence>
<proteinExistence type="predicted"/>
<keyword evidence="1" id="KW-1133">Transmembrane helix</keyword>
<keyword evidence="1" id="KW-0472">Membrane</keyword>
<keyword evidence="1" id="KW-0812">Transmembrane</keyword>
<accession>S2JSZ2</accession>
<organism evidence="2 3">
    <name type="scientific">Mucor circinelloides f. circinelloides (strain 1006PhL)</name>
    <name type="common">Mucormycosis agent</name>
    <name type="synonym">Calyptromyces circinelloides</name>
    <dbReference type="NCBI Taxonomy" id="1220926"/>
    <lineage>
        <taxon>Eukaryota</taxon>
        <taxon>Fungi</taxon>
        <taxon>Fungi incertae sedis</taxon>
        <taxon>Mucoromycota</taxon>
        <taxon>Mucoromycotina</taxon>
        <taxon>Mucoromycetes</taxon>
        <taxon>Mucorales</taxon>
        <taxon>Mucorineae</taxon>
        <taxon>Mucoraceae</taxon>
        <taxon>Mucor</taxon>
    </lineage>
</organism>
<dbReference type="InParanoid" id="S2JSZ2"/>
<dbReference type="EMBL" id="KE123896">
    <property type="protein sequence ID" value="EPB93089.1"/>
    <property type="molecule type" value="Genomic_DNA"/>
</dbReference>
<feature type="transmembrane region" description="Helical" evidence="1">
    <location>
        <begin position="12"/>
        <end position="31"/>
    </location>
</feature>
<evidence type="ECO:0008006" key="4">
    <source>
        <dbReference type="Google" id="ProtNLM"/>
    </source>
</evidence>
<dbReference type="STRING" id="1220926.S2JSZ2"/>